<evidence type="ECO:0000313" key="3">
    <source>
        <dbReference type="EMBL" id="GAA0635723.1"/>
    </source>
</evidence>
<keyword evidence="4" id="KW-1185">Reference proteome</keyword>
<evidence type="ECO:0000256" key="1">
    <source>
        <dbReference type="SAM" id="MobiDB-lite"/>
    </source>
</evidence>
<gene>
    <name evidence="3" type="ORF">GCM10009547_44870</name>
</gene>
<dbReference type="EMBL" id="BAAAHE010000049">
    <property type="protein sequence ID" value="GAA0635723.1"/>
    <property type="molecule type" value="Genomic_DNA"/>
</dbReference>
<feature type="signal peptide" evidence="2">
    <location>
        <begin position="1"/>
        <end position="28"/>
    </location>
</feature>
<reference evidence="3 4" key="1">
    <citation type="journal article" date="2019" name="Int. J. Syst. Evol. Microbiol.">
        <title>The Global Catalogue of Microorganisms (GCM) 10K type strain sequencing project: providing services to taxonomists for standard genome sequencing and annotation.</title>
        <authorList>
            <consortium name="The Broad Institute Genomics Platform"/>
            <consortium name="The Broad Institute Genome Sequencing Center for Infectious Disease"/>
            <person name="Wu L."/>
            <person name="Ma J."/>
        </authorList>
    </citation>
    <scope>NUCLEOTIDE SEQUENCE [LARGE SCALE GENOMIC DNA]</scope>
    <source>
        <strain evidence="3 4">JCM 10671</strain>
    </source>
</reference>
<evidence type="ECO:0000313" key="4">
    <source>
        <dbReference type="Proteomes" id="UP001500957"/>
    </source>
</evidence>
<dbReference type="RefSeq" id="WP_344609024.1">
    <property type="nucleotide sequence ID" value="NZ_BAAAHE010000049.1"/>
</dbReference>
<comment type="caution">
    <text evidence="3">The sequence shown here is derived from an EMBL/GenBank/DDBJ whole genome shotgun (WGS) entry which is preliminary data.</text>
</comment>
<accession>A0ABN1HAL2</accession>
<protein>
    <recommendedName>
        <fullName evidence="5">Secreted protein</fullName>
    </recommendedName>
</protein>
<name>A0ABN1HAL2_9ACTN</name>
<organism evidence="3 4">
    <name type="scientific">Sporichthya brevicatena</name>
    <dbReference type="NCBI Taxonomy" id="171442"/>
    <lineage>
        <taxon>Bacteria</taxon>
        <taxon>Bacillati</taxon>
        <taxon>Actinomycetota</taxon>
        <taxon>Actinomycetes</taxon>
        <taxon>Sporichthyales</taxon>
        <taxon>Sporichthyaceae</taxon>
        <taxon>Sporichthya</taxon>
    </lineage>
</organism>
<proteinExistence type="predicted"/>
<evidence type="ECO:0008006" key="5">
    <source>
        <dbReference type="Google" id="ProtNLM"/>
    </source>
</evidence>
<keyword evidence="2" id="KW-0732">Signal</keyword>
<feature type="chain" id="PRO_5045313868" description="Secreted protein" evidence="2">
    <location>
        <begin position="29"/>
        <end position="193"/>
    </location>
</feature>
<dbReference type="Proteomes" id="UP001500957">
    <property type="component" value="Unassembled WGS sequence"/>
</dbReference>
<evidence type="ECO:0000256" key="2">
    <source>
        <dbReference type="SAM" id="SignalP"/>
    </source>
</evidence>
<feature type="region of interest" description="Disordered" evidence="1">
    <location>
        <begin position="35"/>
        <end position="57"/>
    </location>
</feature>
<sequence>MRRNVRLGAGALAFAGLFAALYGAPAAAQVEKTLTVADESRNEPRPAANPNLGTTGKWMKADGSGTEEPAALFGSACTPYTGIDQPHPSATGWAVSAHGWWNKGNCTKPTAKVRACLYEWYVANGNGYWHQKACNTSTLKTYTPYGQRTTVRRDCEDSATTGWRNEVDVDVIDEGDTAEKWYFENNVPCRVYS</sequence>